<feature type="compositionally biased region" description="Low complexity" evidence="8">
    <location>
        <begin position="28"/>
        <end position="41"/>
    </location>
</feature>
<evidence type="ECO:0000256" key="4">
    <source>
        <dbReference type="ARBA" id="ARBA00022692"/>
    </source>
</evidence>
<evidence type="ECO:0000256" key="1">
    <source>
        <dbReference type="ARBA" id="ARBA00004651"/>
    </source>
</evidence>
<dbReference type="InterPro" id="IPR051393">
    <property type="entry name" value="ABC_transporter_permease"/>
</dbReference>
<reference evidence="10 11" key="1">
    <citation type="submission" date="2019-06" db="EMBL/GenBank/DDBJ databases">
        <title>Whole genome shotgun sequence of Cellulosimicrobium cellulans NBRC 15516.</title>
        <authorList>
            <person name="Hosoyama A."/>
            <person name="Uohara A."/>
            <person name="Ohji S."/>
            <person name="Ichikawa N."/>
        </authorList>
    </citation>
    <scope>NUCLEOTIDE SEQUENCE [LARGE SCALE GENOMIC DNA]</scope>
    <source>
        <strain evidence="10 11">NBRC 15516</strain>
    </source>
</reference>
<keyword evidence="6 7" id="KW-0472">Membrane</keyword>
<name>A0A4Y4DXC5_CELCE</name>
<dbReference type="GO" id="GO:0055085">
    <property type="term" value="P:transmembrane transport"/>
    <property type="evidence" value="ECO:0007669"/>
    <property type="project" value="InterPro"/>
</dbReference>
<evidence type="ECO:0000259" key="9">
    <source>
        <dbReference type="PROSITE" id="PS50928"/>
    </source>
</evidence>
<keyword evidence="2 7" id="KW-0813">Transport</keyword>
<keyword evidence="4 7" id="KW-0812">Transmembrane</keyword>
<evidence type="ECO:0000256" key="6">
    <source>
        <dbReference type="ARBA" id="ARBA00023136"/>
    </source>
</evidence>
<dbReference type="Proteomes" id="UP000316659">
    <property type="component" value="Unassembled WGS sequence"/>
</dbReference>
<organism evidence="10 11">
    <name type="scientific">Cellulosimicrobium cellulans</name>
    <name type="common">Arthrobacter luteus</name>
    <dbReference type="NCBI Taxonomy" id="1710"/>
    <lineage>
        <taxon>Bacteria</taxon>
        <taxon>Bacillati</taxon>
        <taxon>Actinomycetota</taxon>
        <taxon>Actinomycetes</taxon>
        <taxon>Micrococcales</taxon>
        <taxon>Promicromonosporaceae</taxon>
        <taxon>Cellulosimicrobium</taxon>
    </lineage>
</organism>
<feature type="transmembrane region" description="Helical" evidence="7">
    <location>
        <begin position="164"/>
        <end position="185"/>
    </location>
</feature>
<evidence type="ECO:0000256" key="5">
    <source>
        <dbReference type="ARBA" id="ARBA00022989"/>
    </source>
</evidence>
<proteinExistence type="inferred from homology"/>
<feature type="transmembrane region" description="Helical" evidence="7">
    <location>
        <begin position="245"/>
        <end position="268"/>
    </location>
</feature>
<dbReference type="GO" id="GO:0005886">
    <property type="term" value="C:plasma membrane"/>
    <property type="evidence" value="ECO:0007669"/>
    <property type="project" value="UniProtKB-SubCell"/>
</dbReference>
<evidence type="ECO:0000256" key="8">
    <source>
        <dbReference type="SAM" id="MobiDB-lite"/>
    </source>
</evidence>
<dbReference type="PROSITE" id="PS50928">
    <property type="entry name" value="ABC_TM1"/>
    <property type="match status" value="1"/>
</dbReference>
<feature type="region of interest" description="Disordered" evidence="8">
    <location>
        <begin position="1"/>
        <end position="82"/>
    </location>
</feature>
<evidence type="ECO:0000256" key="2">
    <source>
        <dbReference type="ARBA" id="ARBA00022448"/>
    </source>
</evidence>
<feature type="transmembrane region" description="Helical" evidence="7">
    <location>
        <begin position="295"/>
        <end position="316"/>
    </location>
</feature>
<feature type="compositionally biased region" description="Polar residues" evidence="8">
    <location>
        <begin position="1"/>
        <end position="12"/>
    </location>
</feature>
<dbReference type="Pfam" id="PF00528">
    <property type="entry name" value="BPD_transp_1"/>
    <property type="match status" value="1"/>
</dbReference>
<keyword evidence="5 7" id="KW-1133">Transmembrane helix</keyword>
<sequence length="383" mass="41136">MTSVLTPDSPGSSGVPRGTSPGEPPPTSGAAVASTAAVLPPADRPTADRPTADRPAVTGAPAGRPRSAPSGRPSSDHADREVQALHRSRLGARRRRRNLLWALLLAGPNLVLLLVFVYRPLLQSLYLSTLQWNLGSPVARPVGLGNYVEWFTAPTTGRIVTTTLVFTLATVGGAMVLGLGLALLLNRKLRGRGVARTVAFAPYVLSGFAVGILWLFMFDPRYGLVQELLGWIGVASPQWYTQRPWPLVMIVVVYLWKNLGYVALIYLAGLQSIPQDLQDAAALDGASSARTLRSIVLPLLTPTTFFLVVTMLLASLQSFDIIKAMTQGGPLGSTTTLMYSIYEESFVNGRAGYASAVATVLFLVLLAVTAVQMRFVQRKVHYA</sequence>
<dbReference type="InterPro" id="IPR035906">
    <property type="entry name" value="MetI-like_sf"/>
</dbReference>
<dbReference type="AlphaFoldDB" id="A0A4Y4DXC5"/>
<accession>A0A4Y4DXC5</accession>
<evidence type="ECO:0000313" key="10">
    <source>
        <dbReference type="EMBL" id="GED09363.1"/>
    </source>
</evidence>
<feature type="transmembrane region" description="Helical" evidence="7">
    <location>
        <begin position="197"/>
        <end position="217"/>
    </location>
</feature>
<dbReference type="InterPro" id="IPR000515">
    <property type="entry name" value="MetI-like"/>
</dbReference>
<feature type="transmembrane region" description="Helical" evidence="7">
    <location>
        <begin position="99"/>
        <end position="118"/>
    </location>
</feature>
<evidence type="ECO:0000313" key="11">
    <source>
        <dbReference type="Proteomes" id="UP000316659"/>
    </source>
</evidence>
<protein>
    <recommendedName>
        <fullName evidence="9">ABC transmembrane type-1 domain-containing protein</fullName>
    </recommendedName>
</protein>
<dbReference type="CDD" id="cd06261">
    <property type="entry name" value="TM_PBP2"/>
    <property type="match status" value="1"/>
</dbReference>
<feature type="compositionally biased region" description="Low complexity" evidence="8">
    <location>
        <begin position="59"/>
        <end position="73"/>
    </location>
</feature>
<gene>
    <name evidence="10" type="ORF">CCE02nite_13620</name>
</gene>
<comment type="similarity">
    <text evidence="7">Belongs to the binding-protein-dependent transport system permease family.</text>
</comment>
<dbReference type="PANTHER" id="PTHR30193">
    <property type="entry name" value="ABC TRANSPORTER PERMEASE PROTEIN"/>
    <property type="match status" value="1"/>
</dbReference>
<comment type="subcellular location">
    <subcellularLocation>
        <location evidence="1 7">Cell membrane</location>
        <topology evidence="1 7">Multi-pass membrane protein</topology>
    </subcellularLocation>
</comment>
<comment type="caution">
    <text evidence="10">The sequence shown here is derived from an EMBL/GenBank/DDBJ whole genome shotgun (WGS) entry which is preliminary data.</text>
</comment>
<dbReference type="SUPFAM" id="SSF161098">
    <property type="entry name" value="MetI-like"/>
    <property type="match status" value="1"/>
</dbReference>
<dbReference type="EMBL" id="BJNZ01000006">
    <property type="protein sequence ID" value="GED09363.1"/>
    <property type="molecule type" value="Genomic_DNA"/>
</dbReference>
<dbReference type="PANTHER" id="PTHR30193:SF37">
    <property type="entry name" value="INNER MEMBRANE ABC TRANSPORTER PERMEASE PROTEIN YCJO"/>
    <property type="match status" value="1"/>
</dbReference>
<dbReference type="Gene3D" id="1.10.3720.10">
    <property type="entry name" value="MetI-like"/>
    <property type="match status" value="1"/>
</dbReference>
<evidence type="ECO:0000256" key="3">
    <source>
        <dbReference type="ARBA" id="ARBA00022475"/>
    </source>
</evidence>
<feature type="transmembrane region" description="Helical" evidence="7">
    <location>
        <begin position="351"/>
        <end position="371"/>
    </location>
</feature>
<feature type="domain" description="ABC transmembrane type-1" evidence="9">
    <location>
        <begin position="160"/>
        <end position="372"/>
    </location>
</feature>
<evidence type="ECO:0000256" key="7">
    <source>
        <dbReference type="RuleBase" id="RU363032"/>
    </source>
</evidence>
<keyword evidence="3" id="KW-1003">Cell membrane</keyword>